<proteinExistence type="predicted"/>
<protein>
    <recommendedName>
        <fullName evidence="3">SprT-like domain-containing protein</fullName>
    </recommendedName>
</protein>
<dbReference type="OrthoDB" id="3796964at2759"/>
<evidence type="ECO:0000313" key="2">
    <source>
        <dbReference type="Proteomes" id="UP000799424"/>
    </source>
</evidence>
<evidence type="ECO:0000313" key="1">
    <source>
        <dbReference type="EMBL" id="KAF2826520.1"/>
    </source>
</evidence>
<keyword evidence="2" id="KW-1185">Reference proteome</keyword>
<name>A0A6A6ZZM5_9PLEO</name>
<gene>
    <name evidence="1" type="ORF">CC86DRAFT_394454</name>
</gene>
<dbReference type="EMBL" id="MU006226">
    <property type="protein sequence ID" value="KAF2826520.1"/>
    <property type="molecule type" value="Genomic_DNA"/>
</dbReference>
<organism evidence="1 2">
    <name type="scientific">Ophiobolus disseminans</name>
    <dbReference type="NCBI Taxonomy" id="1469910"/>
    <lineage>
        <taxon>Eukaryota</taxon>
        <taxon>Fungi</taxon>
        <taxon>Dikarya</taxon>
        <taxon>Ascomycota</taxon>
        <taxon>Pezizomycotina</taxon>
        <taxon>Dothideomycetes</taxon>
        <taxon>Pleosporomycetidae</taxon>
        <taxon>Pleosporales</taxon>
        <taxon>Pleosporineae</taxon>
        <taxon>Phaeosphaeriaceae</taxon>
        <taxon>Ophiobolus</taxon>
    </lineage>
</organism>
<evidence type="ECO:0008006" key="3">
    <source>
        <dbReference type="Google" id="ProtNLM"/>
    </source>
</evidence>
<dbReference type="AlphaFoldDB" id="A0A6A6ZZM5"/>
<accession>A0A6A6ZZM5</accession>
<reference evidence="1" key="1">
    <citation type="journal article" date="2020" name="Stud. Mycol.">
        <title>101 Dothideomycetes genomes: a test case for predicting lifestyles and emergence of pathogens.</title>
        <authorList>
            <person name="Haridas S."/>
            <person name="Albert R."/>
            <person name="Binder M."/>
            <person name="Bloem J."/>
            <person name="Labutti K."/>
            <person name="Salamov A."/>
            <person name="Andreopoulos B."/>
            <person name="Baker S."/>
            <person name="Barry K."/>
            <person name="Bills G."/>
            <person name="Bluhm B."/>
            <person name="Cannon C."/>
            <person name="Castanera R."/>
            <person name="Culley D."/>
            <person name="Daum C."/>
            <person name="Ezra D."/>
            <person name="Gonzalez J."/>
            <person name="Henrissat B."/>
            <person name="Kuo A."/>
            <person name="Liang C."/>
            <person name="Lipzen A."/>
            <person name="Lutzoni F."/>
            <person name="Magnuson J."/>
            <person name="Mondo S."/>
            <person name="Nolan M."/>
            <person name="Ohm R."/>
            <person name="Pangilinan J."/>
            <person name="Park H.-J."/>
            <person name="Ramirez L."/>
            <person name="Alfaro M."/>
            <person name="Sun H."/>
            <person name="Tritt A."/>
            <person name="Yoshinaga Y."/>
            <person name="Zwiers L.-H."/>
            <person name="Turgeon B."/>
            <person name="Goodwin S."/>
            <person name="Spatafora J."/>
            <person name="Crous P."/>
            <person name="Grigoriev I."/>
        </authorList>
    </citation>
    <scope>NUCLEOTIDE SEQUENCE</scope>
    <source>
        <strain evidence="1">CBS 113818</strain>
    </source>
</reference>
<dbReference type="Proteomes" id="UP000799424">
    <property type="component" value="Unassembled WGS sequence"/>
</dbReference>
<sequence>MPLHPITVTATTTRTRRLHPLRRIARLICRTRGQTQQEPHGTEQTCRGSSFLHNFLPILEPFLLFDPKLLFVEDHILGRQQAPHSGTCFKVPSSLDELTRWIEDAIAPCDCDVCSPWLYQLSGNSSHGAINLRSSENLRRPRFYLPNRASHTPRPKLSLRVYGEYEAMRLVRHHVAWLDETYLQTSPSKDNLDVLQLRNLLHAWNAHLTGLDMRQTISKPQWLHLVSFFNKVFFFDAIPPHRQAISEGFSWLPDTEKSCFGIGTYNPIIGTQLLLHPTLFRHHGDPEDADVRWRSRLGTILHEMCHAFLKAYTCRSCPMHDYCVGPRGHGRAWQILASKIEQVATRLIGGFIDMGRYQSLLHDFEGHGRVPSGHDLEVLRFGTRWPDEQAGR</sequence>